<keyword evidence="4" id="KW-1185">Reference proteome</keyword>
<reference evidence="3 5" key="2">
    <citation type="submission" date="2017-01" db="EMBL/GenBank/DDBJ databases">
        <authorList>
            <person name="Mah S.A."/>
            <person name="Swanson W.J."/>
            <person name="Moy G.W."/>
            <person name="Vacquier V.D."/>
        </authorList>
    </citation>
    <scope>NUCLEOTIDE SEQUENCE [LARGE SCALE GENOMIC DNA]</scope>
    <source>
        <strain evidence="3 5">ATCC 29606</strain>
    </source>
</reference>
<evidence type="ECO:0000313" key="2">
    <source>
        <dbReference type="EMBL" id="KHO63954.1"/>
    </source>
</evidence>
<proteinExistence type="predicted"/>
<dbReference type="EMBL" id="FTMC01000028">
    <property type="protein sequence ID" value="SIR48079.1"/>
    <property type="molecule type" value="Genomic_DNA"/>
</dbReference>
<reference evidence="2 4" key="1">
    <citation type="submission" date="2014-11" db="EMBL/GenBank/DDBJ databases">
        <title>Genome sequence of Pseudomonas tuomuerensis JCM 14085.</title>
        <authorList>
            <person name="Shin S.-K."/>
            <person name="Yi H."/>
        </authorList>
    </citation>
    <scope>NUCLEOTIDE SEQUENCE [LARGE SCALE GENOMIC DNA]</scope>
    <source>
        <strain evidence="2 4">JCM 14085</strain>
    </source>
</reference>
<dbReference type="EMBL" id="JTAK01000006">
    <property type="protein sequence ID" value="KHO63954.1"/>
    <property type="molecule type" value="Genomic_DNA"/>
</dbReference>
<gene>
    <name evidence="2" type="ORF">PT85_15865</name>
    <name evidence="3" type="ORF">SAMN05421672_12816</name>
</gene>
<dbReference type="Proteomes" id="UP000186079">
    <property type="component" value="Unassembled WGS sequence"/>
</dbReference>
<feature type="chain" id="PRO_5015034505" description="Sn-glycerol-3-phosphate transporter" evidence="1">
    <location>
        <begin position="23"/>
        <end position="160"/>
    </location>
</feature>
<organism evidence="2 4">
    <name type="scientific">Pseudomonas flexibilis</name>
    <dbReference type="NCBI Taxonomy" id="706570"/>
    <lineage>
        <taxon>Bacteria</taxon>
        <taxon>Pseudomonadati</taxon>
        <taxon>Pseudomonadota</taxon>
        <taxon>Gammaproteobacteria</taxon>
        <taxon>Pseudomonadales</taxon>
        <taxon>Pseudomonadaceae</taxon>
        <taxon>Pseudomonas</taxon>
    </lineage>
</organism>
<dbReference type="OrthoDB" id="8561992at2"/>
<evidence type="ECO:0000256" key="1">
    <source>
        <dbReference type="SAM" id="SignalP"/>
    </source>
</evidence>
<sequence length="160" mass="17835">MQHSVIRAACALIALGALGAEAQASHVLSLHYGPYVHHWKPDPLHNDTPDLFGLEVENPDRWLAGAMWFHNSYHQPSQYFYVGRRWSFDEQVPGLYAKLTAGPLLGYKGEYEDKIPVNRDGVGVGVIPALGYQYRRVSAQFAILGTAGYMITFGSDLLSW</sequence>
<accession>A0A0B2D9T0</accession>
<dbReference type="Proteomes" id="UP000030980">
    <property type="component" value="Unassembled WGS sequence"/>
</dbReference>
<dbReference type="PATRIC" id="fig|706570.3.peg.1819"/>
<feature type="signal peptide" evidence="1">
    <location>
        <begin position="1"/>
        <end position="22"/>
    </location>
</feature>
<dbReference type="AlphaFoldDB" id="A0A0B2D9T0"/>
<name>A0A0B2D9T0_9PSED</name>
<evidence type="ECO:0008006" key="6">
    <source>
        <dbReference type="Google" id="ProtNLM"/>
    </source>
</evidence>
<evidence type="ECO:0000313" key="5">
    <source>
        <dbReference type="Proteomes" id="UP000186079"/>
    </source>
</evidence>
<evidence type="ECO:0000313" key="4">
    <source>
        <dbReference type="Proteomes" id="UP000030980"/>
    </source>
</evidence>
<evidence type="ECO:0000313" key="3">
    <source>
        <dbReference type="EMBL" id="SIR48079.1"/>
    </source>
</evidence>
<protein>
    <recommendedName>
        <fullName evidence="6">Sn-glycerol-3-phosphate transporter</fullName>
    </recommendedName>
</protein>
<accession>A0A0B3BTF8</accession>
<dbReference type="RefSeq" id="WP_027590153.1">
    <property type="nucleotide sequence ID" value="NZ_FMUP01000004.1"/>
</dbReference>
<keyword evidence="1" id="KW-0732">Signal</keyword>